<evidence type="ECO:0000313" key="2">
    <source>
        <dbReference type="Proteomes" id="UP000251485"/>
    </source>
</evidence>
<reference evidence="1 2" key="1">
    <citation type="submission" date="2018-06" db="EMBL/GenBank/DDBJ databases">
        <authorList>
            <consortium name="Pathogen Informatics"/>
            <person name="Doyle S."/>
        </authorList>
    </citation>
    <scope>NUCLEOTIDE SEQUENCE [LARGE SCALE GENOMIC DNA]</scope>
    <source>
        <strain evidence="1 2">NCTC10975</strain>
    </source>
</reference>
<protein>
    <recommendedName>
        <fullName evidence="3">Fimbrial outer membrane usher protein</fullName>
    </recommendedName>
</protein>
<evidence type="ECO:0008006" key="3">
    <source>
        <dbReference type="Google" id="ProtNLM"/>
    </source>
</evidence>
<dbReference type="Proteomes" id="UP000251485">
    <property type="component" value="Unassembled WGS sequence"/>
</dbReference>
<proteinExistence type="predicted"/>
<name>A0A2X2BZF3_PROMI</name>
<dbReference type="EMBL" id="UAUE01000027">
    <property type="protein sequence ID" value="SPZ01147.1"/>
    <property type="molecule type" value="Genomic_DNA"/>
</dbReference>
<gene>
    <name evidence="1" type="ORF">NCTC10975_03791</name>
</gene>
<organism evidence="1 2">
    <name type="scientific">Proteus mirabilis</name>
    <dbReference type="NCBI Taxonomy" id="584"/>
    <lineage>
        <taxon>Bacteria</taxon>
        <taxon>Pseudomonadati</taxon>
        <taxon>Pseudomonadota</taxon>
        <taxon>Gammaproteobacteria</taxon>
        <taxon>Enterobacterales</taxon>
        <taxon>Morganellaceae</taxon>
        <taxon>Proteus</taxon>
    </lineage>
</organism>
<evidence type="ECO:0000313" key="1">
    <source>
        <dbReference type="EMBL" id="SPZ01147.1"/>
    </source>
</evidence>
<accession>A0A2X2BZF3</accession>
<sequence length="175" mass="19051">MNKNFENSVITNAGVSVSKLVHDKDNGESDFSTLGYASYDTKYNSGTVTINRPDNKRLNGNLTSRGSIAYSEGMITPSGQQGKSGIIINSDIKGSGSMLAKVNGQNYPISGKNTFIPLSPYSDYDIQLMNDGKSKDSFDIISGRNKSVTLYPGNIAFYQPEVRQLVTVFRTSEIP</sequence>
<dbReference type="AlphaFoldDB" id="A0A2X2BZF3"/>